<proteinExistence type="predicted"/>
<reference evidence="2" key="1">
    <citation type="submission" date="2021-06" db="EMBL/GenBank/DDBJ databases">
        <authorList>
            <person name="Hodson N. C."/>
            <person name="Mongue J. A."/>
            <person name="Jaron S. K."/>
        </authorList>
    </citation>
    <scope>NUCLEOTIDE SEQUENCE</scope>
</reference>
<comment type="caution">
    <text evidence="2">The sequence shown here is derived from an EMBL/GenBank/DDBJ whole genome shotgun (WGS) entry which is preliminary data.</text>
</comment>
<dbReference type="EMBL" id="CAJVCH010336804">
    <property type="protein sequence ID" value="CAG7815129.1"/>
    <property type="molecule type" value="Genomic_DNA"/>
</dbReference>
<dbReference type="InterPro" id="IPR004302">
    <property type="entry name" value="Cellulose/chitin-bd_N"/>
</dbReference>
<feature type="domain" description="Chitin-binding type-4" evidence="1">
    <location>
        <begin position="13"/>
        <end position="206"/>
    </location>
</feature>
<dbReference type="AlphaFoldDB" id="A0A8J2PII1"/>
<accession>A0A8J2PII1</accession>
<evidence type="ECO:0000313" key="2">
    <source>
        <dbReference type="EMBL" id="CAG7815129.1"/>
    </source>
</evidence>
<dbReference type="PANTHER" id="PTHR21113:SF4">
    <property type="entry name" value="CHITIN-BINDING TYPE-4 DOMAIN-CONTAINING PROTEIN"/>
    <property type="match status" value="1"/>
</dbReference>
<dbReference type="Pfam" id="PF03067">
    <property type="entry name" value="LPMO_10"/>
    <property type="match status" value="1"/>
</dbReference>
<protein>
    <recommendedName>
        <fullName evidence="1">Chitin-binding type-4 domain-containing protein</fullName>
    </recommendedName>
</protein>
<dbReference type="PANTHER" id="PTHR21113">
    <property type="entry name" value="AGAP001705-PA"/>
    <property type="match status" value="1"/>
</dbReference>
<sequence length="209" mass="23656">MGILYLPDPIHSHGRLLDPPSRSSLWRFEEYRKYKPVVNTEDNQLYCGGYEVQHGQNGGKCGICGDPYNQSKPRDNEDGGIYDLGIVTRTFRAGQIIPVDVELTASHWGYWELRLCPNTPVTQECLDSHLLTFAGTPYTRYWVSHHPDHHGPKYYSVSVKLPSNLRCKKCVLQWHYHTGTRWGNCGDGTEALGCGPQETFRGCADIAIE</sequence>
<evidence type="ECO:0000313" key="3">
    <source>
        <dbReference type="Proteomes" id="UP000708208"/>
    </source>
</evidence>
<name>A0A8J2PII1_9HEXA</name>
<evidence type="ECO:0000259" key="1">
    <source>
        <dbReference type="Pfam" id="PF03067"/>
    </source>
</evidence>
<keyword evidence="3" id="KW-1185">Reference proteome</keyword>
<organism evidence="2 3">
    <name type="scientific">Allacma fusca</name>
    <dbReference type="NCBI Taxonomy" id="39272"/>
    <lineage>
        <taxon>Eukaryota</taxon>
        <taxon>Metazoa</taxon>
        <taxon>Ecdysozoa</taxon>
        <taxon>Arthropoda</taxon>
        <taxon>Hexapoda</taxon>
        <taxon>Collembola</taxon>
        <taxon>Symphypleona</taxon>
        <taxon>Sminthuridae</taxon>
        <taxon>Allacma</taxon>
    </lineage>
</organism>
<dbReference type="OrthoDB" id="64893at2759"/>
<dbReference type="Proteomes" id="UP000708208">
    <property type="component" value="Unassembled WGS sequence"/>
</dbReference>
<gene>
    <name evidence="2" type="ORF">AFUS01_LOCUS25828</name>
</gene>